<dbReference type="SUPFAM" id="SSF50911">
    <property type="entry name" value="Mannose 6-phosphate receptor domain"/>
    <property type="match status" value="1"/>
</dbReference>
<gene>
    <name evidence="11" type="ORF">ZYGR_0AI07100</name>
</gene>
<evidence type="ECO:0000259" key="10">
    <source>
        <dbReference type="PROSITE" id="PS51914"/>
    </source>
</evidence>
<accession>A0A1Q3ACB7</accession>
<evidence type="ECO:0000256" key="8">
    <source>
        <dbReference type="SAM" id="MobiDB-lite"/>
    </source>
</evidence>
<comment type="subcellular location">
    <subcellularLocation>
        <location evidence="1">Golgi apparatus membrane</location>
        <topology evidence="1">Single-pass type I membrane protein</topology>
    </subcellularLocation>
</comment>
<dbReference type="InterPro" id="IPR044865">
    <property type="entry name" value="MRH_dom"/>
</dbReference>
<evidence type="ECO:0000256" key="5">
    <source>
        <dbReference type="ARBA" id="ARBA00022989"/>
    </source>
</evidence>
<dbReference type="InterPro" id="IPR036607">
    <property type="entry name" value="PRKCSH"/>
</dbReference>
<organism evidence="11 12">
    <name type="scientific">Zygosaccharomyces rouxii</name>
    <dbReference type="NCBI Taxonomy" id="4956"/>
    <lineage>
        <taxon>Eukaryota</taxon>
        <taxon>Fungi</taxon>
        <taxon>Dikarya</taxon>
        <taxon>Ascomycota</taxon>
        <taxon>Saccharomycotina</taxon>
        <taxon>Saccharomycetes</taxon>
        <taxon>Saccharomycetales</taxon>
        <taxon>Saccharomycetaceae</taxon>
        <taxon>Zygosaccharomyces</taxon>
    </lineage>
</organism>
<evidence type="ECO:0000256" key="7">
    <source>
        <dbReference type="ARBA" id="ARBA00023157"/>
    </source>
</evidence>
<dbReference type="GO" id="GO:0005770">
    <property type="term" value="C:late endosome"/>
    <property type="evidence" value="ECO:0007669"/>
    <property type="project" value="TreeGrafter"/>
</dbReference>
<dbReference type="PROSITE" id="PS51914">
    <property type="entry name" value="MRH"/>
    <property type="match status" value="1"/>
</dbReference>
<comment type="caution">
    <text evidence="11">The sequence shown here is derived from an EMBL/GenBank/DDBJ whole genome shotgun (WGS) entry which is preliminary data.</text>
</comment>
<keyword evidence="4" id="KW-0732">Signal</keyword>
<feature type="region of interest" description="Disordered" evidence="8">
    <location>
        <begin position="76"/>
        <end position="97"/>
    </location>
</feature>
<dbReference type="AlphaFoldDB" id="A0A1Q3ACB7"/>
<feature type="domain" description="MRH" evidence="10">
    <location>
        <begin position="61"/>
        <end position="221"/>
    </location>
</feature>
<dbReference type="GO" id="GO:0007034">
    <property type="term" value="P:vacuolar transport"/>
    <property type="evidence" value="ECO:0007669"/>
    <property type="project" value="TreeGrafter"/>
</dbReference>
<evidence type="ECO:0000256" key="3">
    <source>
        <dbReference type="ARBA" id="ARBA00022692"/>
    </source>
</evidence>
<keyword evidence="3 9" id="KW-0812">Transmembrane</keyword>
<dbReference type="FunFam" id="2.70.130.10:FF:000024">
    <property type="entry name" value="Putative vacuolar sorting receptor"/>
    <property type="match status" value="1"/>
</dbReference>
<proteinExistence type="predicted"/>
<dbReference type="EMBL" id="BDGX01000035">
    <property type="protein sequence ID" value="GAV53426.1"/>
    <property type="molecule type" value="Genomic_DNA"/>
</dbReference>
<dbReference type="InterPro" id="IPR009011">
    <property type="entry name" value="Man6P_isomerase_rcpt-bd_dom_sf"/>
</dbReference>
<dbReference type="OrthoDB" id="4504960at2759"/>
<dbReference type="GO" id="GO:0010008">
    <property type="term" value="C:endosome membrane"/>
    <property type="evidence" value="ECO:0007669"/>
    <property type="project" value="UniProtKB-SubCell"/>
</dbReference>
<evidence type="ECO:0000256" key="9">
    <source>
        <dbReference type="SAM" id="Phobius"/>
    </source>
</evidence>
<name>A0A1Q3ACB7_ZYGRO</name>
<dbReference type="Gene3D" id="2.70.130.10">
    <property type="entry name" value="Mannose-6-phosphate receptor binding domain"/>
    <property type="match status" value="1"/>
</dbReference>
<evidence type="ECO:0000256" key="4">
    <source>
        <dbReference type="ARBA" id="ARBA00022729"/>
    </source>
</evidence>
<evidence type="ECO:0000313" key="12">
    <source>
        <dbReference type="Proteomes" id="UP000187013"/>
    </source>
</evidence>
<evidence type="ECO:0000313" key="11">
    <source>
        <dbReference type="EMBL" id="GAV53426.1"/>
    </source>
</evidence>
<evidence type="ECO:0000256" key="1">
    <source>
        <dbReference type="ARBA" id="ARBA00004614"/>
    </source>
</evidence>
<dbReference type="PANTHER" id="PTHR15071">
    <property type="entry name" value="MANNOSE-6-PHOSPHATE RECEPTOR FAMILY MEMBER"/>
    <property type="match status" value="1"/>
</dbReference>
<reference evidence="11 12" key="1">
    <citation type="submission" date="2016-08" db="EMBL/GenBank/DDBJ databases">
        <title>Draft genome sequence of allopolyploid Zygosaccharomyces rouxii.</title>
        <authorList>
            <person name="Watanabe J."/>
            <person name="Uehara K."/>
            <person name="Mogi Y."/>
            <person name="Tsukioka Y."/>
        </authorList>
    </citation>
    <scope>NUCLEOTIDE SEQUENCE [LARGE SCALE GENOMIC DNA]</scope>
    <source>
        <strain evidence="11 12">NBRC 110957</strain>
    </source>
</reference>
<keyword evidence="6 9" id="KW-0472">Membrane</keyword>
<protein>
    <recommendedName>
        <fullName evidence="10">MRH domain-containing protein</fullName>
    </recommendedName>
</protein>
<feature type="transmembrane region" description="Helical" evidence="9">
    <location>
        <begin position="228"/>
        <end position="248"/>
    </location>
</feature>
<keyword evidence="7" id="KW-1015">Disulfide bond</keyword>
<evidence type="ECO:0000256" key="2">
    <source>
        <dbReference type="ARBA" id="ARBA00022448"/>
    </source>
</evidence>
<feature type="compositionally biased region" description="Basic and acidic residues" evidence="8">
    <location>
        <begin position="87"/>
        <end position="97"/>
    </location>
</feature>
<keyword evidence="2" id="KW-0813">Transport</keyword>
<dbReference type="PANTHER" id="PTHR15071:SF0">
    <property type="entry name" value="MANNOSE 6-PHOSPHATE RECEPTOR-LIKE PROTEIN 1"/>
    <property type="match status" value="1"/>
</dbReference>
<dbReference type="Pfam" id="PF13015">
    <property type="entry name" value="PRKCSH_1"/>
    <property type="match status" value="1"/>
</dbReference>
<evidence type="ECO:0000256" key="6">
    <source>
        <dbReference type="ARBA" id="ARBA00023136"/>
    </source>
</evidence>
<dbReference type="GO" id="GO:0000139">
    <property type="term" value="C:Golgi membrane"/>
    <property type="evidence" value="ECO:0007669"/>
    <property type="project" value="UniProtKB-SubCell"/>
</dbReference>
<keyword evidence="5 9" id="KW-1133">Transmembrane helix</keyword>
<dbReference type="Proteomes" id="UP000187013">
    <property type="component" value="Unassembled WGS sequence"/>
</dbReference>
<sequence length="371" mass="41615">MALITTKKFVAILCTTVALLATVRYYSILLQHNKISGRPVAQIHNKERSQDGNHEGRHQELFCAVTNPTSGSYIDLSQLSSTPNRAGDNDRRGQRDSKTARWLVRGWGYDANFTIGICSSPITEKEQTSLTNATGAFYQTSQNEVVSIGDFSTSPTLLGNKKLTMKYENGSMCPNGRDRKSTLLNFVCDKEISSEAQMSYIGSLHDCSYFFEVRSVYACPTSNTTNEVNVLGIFIGIFAVFFIVEFAGRRWLYEKVKNHFEAKSNQLPTSFSPVRPRWDIIENESNWKYGFKKIGHLTSATIRKITSLIFKLTNGSGSTTRGGPIRLNSSSIPSNRSQDSFIRDMEQQNNIIDSLEVVSRQSSTTSLDRRE</sequence>